<evidence type="ECO:0000313" key="2">
    <source>
        <dbReference type="EMBL" id="OAF63384.1"/>
    </source>
</evidence>
<accession>A0A177AQ76</accession>
<gene>
    <name evidence="2" type="ORF">VC83_00138</name>
</gene>
<name>A0A177AQ76_9PEZI</name>
<feature type="region of interest" description="Disordered" evidence="1">
    <location>
        <begin position="1"/>
        <end position="78"/>
    </location>
</feature>
<dbReference type="EMBL" id="KV441386">
    <property type="protein sequence ID" value="OAF63384.1"/>
    <property type="molecule type" value="Genomic_DNA"/>
</dbReference>
<proteinExistence type="predicted"/>
<feature type="compositionally biased region" description="Basic and acidic residues" evidence="1">
    <location>
        <begin position="57"/>
        <end position="76"/>
    </location>
</feature>
<dbReference type="GeneID" id="36283237"/>
<protein>
    <submittedName>
        <fullName evidence="2">Uncharacterized protein</fullName>
    </submittedName>
</protein>
<dbReference type="Proteomes" id="UP000077154">
    <property type="component" value="Unassembled WGS sequence"/>
</dbReference>
<sequence>MSKEKEKKANSSSSPASPHHAQPSTALNPAPPAVRKLPNPPQKARQACGPQQRHRYRLPDDDATRVVELGPPERDGLLSATPVIDATALFLPRAGLRRVLCP</sequence>
<dbReference type="RefSeq" id="XP_024328653.1">
    <property type="nucleotide sequence ID" value="XM_024463834.1"/>
</dbReference>
<dbReference type="AlphaFoldDB" id="A0A177AQ76"/>
<evidence type="ECO:0000256" key="1">
    <source>
        <dbReference type="SAM" id="MobiDB-lite"/>
    </source>
</evidence>
<organism evidence="2">
    <name type="scientific">Pseudogymnoascus destructans</name>
    <dbReference type="NCBI Taxonomy" id="655981"/>
    <lineage>
        <taxon>Eukaryota</taxon>
        <taxon>Fungi</taxon>
        <taxon>Dikarya</taxon>
        <taxon>Ascomycota</taxon>
        <taxon>Pezizomycotina</taxon>
        <taxon>Leotiomycetes</taxon>
        <taxon>Thelebolales</taxon>
        <taxon>Thelebolaceae</taxon>
        <taxon>Pseudogymnoascus</taxon>
    </lineage>
</organism>
<reference evidence="2" key="1">
    <citation type="submission" date="2016-03" db="EMBL/GenBank/DDBJ databases">
        <title>Updated assembly of Pseudogymnoascus destructans, the fungus causing white-nose syndrome of bats.</title>
        <authorList>
            <person name="Palmer J.M."/>
            <person name="Drees K.P."/>
            <person name="Foster J.T."/>
            <person name="Lindner D.L."/>
        </authorList>
    </citation>
    <scope>NUCLEOTIDE SEQUENCE [LARGE SCALE GENOMIC DNA]</scope>
    <source>
        <strain evidence="2">20631-21</strain>
    </source>
</reference>